<dbReference type="Proteomes" id="UP000298588">
    <property type="component" value="Chromosome"/>
</dbReference>
<feature type="transmembrane region" description="Helical" evidence="8">
    <location>
        <begin position="483"/>
        <end position="506"/>
    </location>
</feature>
<dbReference type="SUPFAM" id="SSF82693">
    <property type="entry name" value="Multidrug efflux transporter AcrB pore domain, PN1, PN2, PC1 and PC2 subdomains"/>
    <property type="match status" value="2"/>
</dbReference>
<feature type="transmembrane region" description="Helical" evidence="8">
    <location>
        <begin position="440"/>
        <end position="463"/>
    </location>
</feature>
<keyword evidence="6 8" id="KW-1133">Transmembrane helix</keyword>
<dbReference type="GO" id="GO:0008324">
    <property type="term" value="F:monoatomic cation transmembrane transporter activity"/>
    <property type="evidence" value="ECO:0007669"/>
    <property type="project" value="InterPro"/>
</dbReference>
<feature type="transmembrane region" description="Helical" evidence="8">
    <location>
        <begin position="361"/>
        <end position="381"/>
    </location>
</feature>
<feature type="transmembrane region" description="Helical" evidence="8">
    <location>
        <begin position="981"/>
        <end position="1003"/>
    </location>
</feature>
<feature type="transmembrane region" description="Helical" evidence="8">
    <location>
        <begin position="906"/>
        <end position="926"/>
    </location>
</feature>
<evidence type="ECO:0000256" key="7">
    <source>
        <dbReference type="ARBA" id="ARBA00023136"/>
    </source>
</evidence>
<keyword evidence="7 8" id="KW-0472">Membrane</keyword>
<dbReference type="InterPro" id="IPR027463">
    <property type="entry name" value="AcrB_DN_DC_subdom"/>
</dbReference>
<evidence type="ECO:0000256" key="6">
    <source>
        <dbReference type="ARBA" id="ARBA00022989"/>
    </source>
</evidence>
<dbReference type="SUPFAM" id="SSF82866">
    <property type="entry name" value="Multidrug efflux transporter AcrB transmembrane domain"/>
    <property type="match status" value="2"/>
</dbReference>
<dbReference type="Gene3D" id="3.30.70.1440">
    <property type="entry name" value="Multidrug efflux transporter AcrB pore domain"/>
    <property type="match status" value="1"/>
</dbReference>
<dbReference type="PANTHER" id="PTHR32063:SF12">
    <property type="entry name" value="CATION EFFLUX SYSTEM PROTEIN"/>
    <property type="match status" value="1"/>
</dbReference>
<feature type="transmembrane region" description="Helical" evidence="8">
    <location>
        <begin position="538"/>
        <end position="557"/>
    </location>
</feature>
<dbReference type="OrthoDB" id="9758757at2"/>
<evidence type="ECO:0000256" key="1">
    <source>
        <dbReference type="ARBA" id="ARBA00004651"/>
    </source>
</evidence>
<dbReference type="Gene3D" id="1.20.1640.10">
    <property type="entry name" value="Multidrug efflux transporter AcrB transmembrane domain"/>
    <property type="match status" value="2"/>
</dbReference>
<evidence type="ECO:0000256" key="2">
    <source>
        <dbReference type="ARBA" id="ARBA00010942"/>
    </source>
</evidence>
<feature type="transmembrane region" description="Helical" evidence="8">
    <location>
        <begin position="335"/>
        <end position="354"/>
    </location>
</feature>
<dbReference type="PANTHER" id="PTHR32063">
    <property type="match status" value="1"/>
</dbReference>
<protein>
    <submittedName>
        <fullName evidence="9">Efflux RND transporter permease subunit</fullName>
    </submittedName>
</protein>
<feature type="transmembrane region" description="Helical" evidence="8">
    <location>
        <begin position="12"/>
        <end position="31"/>
    </location>
</feature>
<dbReference type="Gene3D" id="3.30.2090.10">
    <property type="entry name" value="Multidrug efflux transporter AcrB TolC docking domain, DN and DC subdomains"/>
    <property type="match status" value="2"/>
</dbReference>
<evidence type="ECO:0000256" key="5">
    <source>
        <dbReference type="ARBA" id="ARBA00022692"/>
    </source>
</evidence>
<feature type="transmembrane region" description="Helical" evidence="8">
    <location>
        <begin position="932"/>
        <end position="960"/>
    </location>
</feature>
<name>A0A4D7QJM4_9HYPH</name>
<keyword evidence="10" id="KW-1185">Reference proteome</keyword>
<dbReference type="InterPro" id="IPR001036">
    <property type="entry name" value="Acrflvin-R"/>
</dbReference>
<keyword evidence="5 8" id="KW-0812">Transmembrane</keyword>
<comment type="subcellular location">
    <subcellularLocation>
        <location evidence="1">Cell membrane</location>
        <topology evidence="1">Multi-pass membrane protein</topology>
    </subcellularLocation>
</comment>
<dbReference type="KEGG" id="paqt:E8L99_06890"/>
<feature type="transmembrane region" description="Helical" evidence="8">
    <location>
        <begin position="1009"/>
        <end position="1035"/>
    </location>
</feature>
<dbReference type="Gene3D" id="3.30.70.1430">
    <property type="entry name" value="Multidrug efflux transporter AcrB pore domain"/>
    <property type="match status" value="2"/>
</dbReference>
<feature type="transmembrane region" description="Helical" evidence="8">
    <location>
        <begin position="880"/>
        <end position="899"/>
    </location>
</feature>
<keyword evidence="3" id="KW-0813">Transport</keyword>
<reference evidence="9 10" key="1">
    <citation type="submission" date="2019-04" db="EMBL/GenBank/DDBJ databases">
        <title>Phreatobacter aquaticus sp. nov.</title>
        <authorList>
            <person name="Choi A."/>
            <person name="Baek K."/>
        </authorList>
    </citation>
    <scope>NUCLEOTIDE SEQUENCE [LARGE SCALE GENOMIC DNA]</scope>
    <source>
        <strain evidence="9 10">NMCR1094</strain>
    </source>
</reference>
<evidence type="ECO:0000313" key="10">
    <source>
        <dbReference type="Proteomes" id="UP000298588"/>
    </source>
</evidence>
<sequence length="1050" mass="113978">MNAIIEFALRQRVLMVLAFGAVCLIGALAFMRLNIEAYPDPVPPMVNVITQGRGLSAEEIERYITIPIEGVTAGLQNLRLIRTTSVFGLSDVKLQFTYDVTYELALQRVLNQLSLLPALPNGAQPQISPMSPIGEIFRYRVVGPPDYSITDLKTIQTWILQRRFRSIPGVVDVVGWGGKNKTYEVSVDFNKLIAYGLTLPQVMTALQNANLNVGGNTVSIGVQSGVVRGVGLISSIDDLNNTFVATIGDQPVRVRDIASVSIGNQPRLGIAGQNDDDDVVQGIVLMRRGEQSMPTILRVQAEVQRINEGGVLPPGVRIERIYDRKELIDVTTGTVLHSAMFGITLIFFVQWLFLGNFRCAVVVAATIPFALAFAVILMVMRGESANLLSVGAIDFGLIVDASVIMTENIFRLLAERSHHKQAHDLQEDGRTDLKRRLETILGASNQVVVAILFSCLIIVTSFIPLFTMQGVEGYIFGPMAKTYAYALAGGLTAAFFVTPAFSAFLLKGNLSERETPIVRGLRAAYEPLLEKAVGRRGLTLVFAAALMVVSVLAGRSLGLEFLPKLEEGNLWIRATLHPTISLEEGNTYANRIRRIVASFPEVDSVVSQQGRTDDGTEVAGFNNVEMFTPLKPREKWRPGVDKAKLVEEILAALQKEFPGVDFNFSQYLEDNVSEAASGVKGENAIKLFGNDLAQVTDYAERIRKILASVRGIDDLAVFTVLGQPTVAITIDREAAGRYGLSPGDINTAIRTAVGGDTPGDFFEPNSDRRFPIIVRLAPEFRQTPEAIQNLRIGVADSNGTVTQIPLKQVAAVTLVSGASTIYREQQQRYIPIRFSVRDRDLGSTIAEAQSRVAKEIRLPPGMRIEWAGEFENLLAAIARLQVVVPMTLLLIAFLLFANFNSMTDTLLALSVIPLAMVGGIFALYLTGTPFGVSGAIGFIALIGVSVMEGIIVITYFNGLVRQGRERVSAAIECGKVRMRPVMMTCVAACVGLTPAALSTGIGSQVQKPLAFVVAGGVLVAPFLILVILPALIVMFSRREAAGPDEEDALS</sequence>
<evidence type="ECO:0000256" key="8">
    <source>
        <dbReference type="SAM" id="Phobius"/>
    </source>
</evidence>
<dbReference type="Pfam" id="PF00873">
    <property type="entry name" value="ACR_tran"/>
    <property type="match status" value="1"/>
</dbReference>
<evidence type="ECO:0000313" key="9">
    <source>
        <dbReference type="EMBL" id="QCK85516.1"/>
    </source>
</evidence>
<organism evidence="9 10">
    <name type="scientific">Phreatobacter aquaticus</name>
    <dbReference type="NCBI Taxonomy" id="2570229"/>
    <lineage>
        <taxon>Bacteria</taxon>
        <taxon>Pseudomonadati</taxon>
        <taxon>Pseudomonadota</taxon>
        <taxon>Alphaproteobacteria</taxon>
        <taxon>Hyphomicrobiales</taxon>
        <taxon>Phreatobacteraceae</taxon>
        <taxon>Phreatobacter</taxon>
    </lineage>
</organism>
<evidence type="ECO:0000256" key="4">
    <source>
        <dbReference type="ARBA" id="ARBA00022475"/>
    </source>
</evidence>
<keyword evidence="4" id="KW-1003">Cell membrane</keyword>
<evidence type="ECO:0000256" key="3">
    <source>
        <dbReference type="ARBA" id="ARBA00022448"/>
    </source>
</evidence>
<dbReference type="EMBL" id="CP039865">
    <property type="protein sequence ID" value="QCK85516.1"/>
    <property type="molecule type" value="Genomic_DNA"/>
</dbReference>
<comment type="similarity">
    <text evidence="2">Belongs to the resistance-nodulation-cell division (RND) (TC 2.A.6) family.</text>
</comment>
<dbReference type="InterPro" id="IPR004763">
    <property type="entry name" value="CusA-like"/>
</dbReference>
<feature type="transmembrane region" description="Helical" evidence="8">
    <location>
        <begin position="387"/>
        <end position="410"/>
    </location>
</feature>
<dbReference type="AlphaFoldDB" id="A0A4D7QJM4"/>
<dbReference type="GO" id="GO:0042910">
    <property type="term" value="F:xenobiotic transmembrane transporter activity"/>
    <property type="evidence" value="ECO:0007669"/>
    <property type="project" value="TreeGrafter"/>
</dbReference>
<dbReference type="Gene3D" id="3.30.70.1320">
    <property type="entry name" value="Multidrug efflux transporter AcrB pore domain like"/>
    <property type="match status" value="1"/>
</dbReference>
<dbReference type="RefSeq" id="WP_137098850.1">
    <property type="nucleotide sequence ID" value="NZ_CP039865.1"/>
</dbReference>
<dbReference type="NCBIfam" id="TIGR00914">
    <property type="entry name" value="2A0601"/>
    <property type="match status" value="1"/>
</dbReference>
<dbReference type="PRINTS" id="PR00702">
    <property type="entry name" value="ACRIFLAVINRP"/>
</dbReference>
<gene>
    <name evidence="9" type="ORF">E8L99_06890</name>
</gene>
<accession>A0A4D7QJM4</accession>
<proteinExistence type="inferred from homology"/>
<dbReference type="GO" id="GO:0005886">
    <property type="term" value="C:plasma membrane"/>
    <property type="evidence" value="ECO:0007669"/>
    <property type="project" value="UniProtKB-SubCell"/>
</dbReference>
<dbReference type="SUPFAM" id="SSF82714">
    <property type="entry name" value="Multidrug efflux transporter AcrB TolC docking domain, DN and DC subdomains"/>
    <property type="match status" value="2"/>
</dbReference>